<name>A0A1X9NBG7_9GAMM</name>
<gene>
    <name evidence="1" type="ORF">BST96_06445</name>
</gene>
<dbReference type="KEGG" id="osg:BST96_06445"/>
<reference evidence="1 2" key="1">
    <citation type="submission" date="2016-11" db="EMBL/GenBank/DDBJ databases">
        <title>Trade-off between light-utilization and light-protection in marine flavobacteria.</title>
        <authorList>
            <person name="Kumagai Y."/>
        </authorList>
    </citation>
    <scope>NUCLEOTIDE SEQUENCE [LARGE SCALE GENOMIC DNA]</scope>
    <source>
        <strain evidence="1 2">NBRC 107125</strain>
    </source>
</reference>
<accession>A0A1X9NBG7</accession>
<dbReference type="OrthoDB" id="8446311at2"/>
<dbReference type="RefSeq" id="WP_085757901.1">
    <property type="nucleotide sequence ID" value="NZ_CP019343.1"/>
</dbReference>
<dbReference type="EMBL" id="CP019343">
    <property type="protein sequence ID" value="ARN73782.1"/>
    <property type="molecule type" value="Genomic_DNA"/>
</dbReference>
<evidence type="ECO:0000313" key="1">
    <source>
        <dbReference type="EMBL" id="ARN73782.1"/>
    </source>
</evidence>
<dbReference type="Proteomes" id="UP000193450">
    <property type="component" value="Chromosome"/>
</dbReference>
<proteinExistence type="predicted"/>
<organism evidence="1 2">
    <name type="scientific">Oceanicoccus sagamiensis</name>
    <dbReference type="NCBI Taxonomy" id="716816"/>
    <lineage>
        <taxon>Bacteria</taxon>
        <taxon>Pseudomonadati</taxon>
        <taxon>Pseudomonadota</taxon>
        <taxon>Gammaproteobacteria</taxon>
        <taxon>Cellvibrionales</taxon>
        <taxon>Spongiibacteraceae</taxon>
        <taxon>Oceanicoccus</taxon>
    </lineage>
</organism>
<dbReference type="AlphaFoldDB" id="A0A1X9NBG7"/>
<evidence type="ECO:0000313" key="2">
    <source>
        <dbReference type="Proteomes" id="UP000193450"/>
    </source>
</evidence>
<keyword evidence="2" id="KW-1185">Reference proteome</keyword>
<sequence length="112" mass="12787">MKLQWGICGDDKHWCDFHHLNLDSDTFKDNKGVYIIWSGETVVRLGSGIIKDRISEHRGNSEINTYNNLKVTWATVKANQMEGVERYLADVLDPAVGDRFPDATPIEVNLPW</sequence>
<evidence type="ECO:0008006" key="3">
    <source>
        <dbReference type="Google" id="ProtNLM"/>
    </source>
</evidence>
<protein>
    <recommendedName>
        <fullName evidence="3">GIY-YIG domain-containing protein</fullName>
    </recommendedName>
</protein>